<dbReference type="GO" id="GO:0000172">
    <property type="term" value="C:ribonuclease MRP complex"/>
    <property type="evidence" value="ECO:0007669"/>
    <property type="project" value="InterPro"/>
</dbReference>
<dbReference type="InterPro" id="IPR055079">
    <property type="entry name" value="POP1_C"/>
</dbReference>
<evidence type="ECO:0000256" key="2">
    <source>
        <dbReference type="ARBA" id="ARBA00022694"/>
    </source>
</evidence>
<reference evidence="8 9" key="1">
    <citation type="submission" date="2015-08" db="EMBL/GenBank/DDBJ databases">
        <title>Next Generation Sequencing and Analysis of the Genome of Puccinia sorghi L Schw, the Causal Agent of Maize Common Rust.</title>
        <authorList>
            <person name="Rochi L."/>
            <person name="Burguener G."/>
            <person name="Darino M."/>
            <person name="Turjanski A."/>
            <person name="Kreff E."/>
            <person name="Dieguez M.J."/>
            <person name="Sacco F."/>
        </authorList>
    </citation>
    <scope>NUCLEOTIDE SEQUENCE [LARGE SCALE GENOMIC DNA]</scope>
    <source>
        <strain evidence="8 9">RO10H11247</strain>
    </source>
</reference>
<comment type="subcellular location">
    <subcellularLocation>
        <location evidence="1">Nucleus</location>
    </subcellularLocation>
</comment>
<evidence type="ECO:0000256" key="1">
    <source>
        <dbReference type="ARBA" id="ARBA00004123"/>
    </source>
</evidence>
<feature type="domain" description="POP1 C-terminal" evidence="7">
    <location>
        <begin position="686"/>
        <end position="744"/>
    </location>
</feature>
<accession>A0A0L6UJW0</accession>
<organism evidence="8 9">
    <name type="scientific">Puccinia sorghi</name>
    <dbReference type="NCBI Taxonomy" id="27349"/>
    <lineage>
        <taxon>Eukaryota</taxon>
        <taxon>Fungi</taxon>
        <taxon>Dikarya</taxon>
        <taxon>Basidiomycota</taxon>
        <taxon>Pucciniomycotina</taxon>
        <taxon>Pucciniomycetes</taxon>
        <taxon>Pucciniales</taxon>
        <taxon>Pucciniaceae</taxon>
        <taxon>Puccinia</taxon>
    </lineage>
</organism>
<dbReference type="Pfam" id="PF06978">
    <property type="entry name" value="POP1_N"/>
    <property type="match status" value="1"/>
</dbReference>
<evidence type="ECO:0000259" key="5">
    <source>
        <dbReference type="Pfam" id="PF06978"/>
    </source>
</evidence>
<dbReference type="InterPro" id="IPR009723">
    <property type="entry name" value="Pop1_N"/>
</dbReference>
<keyword evidence="9" id="KW-1185">Reference proteome</keyword>
<keyword evidence="2" id="KW-0819">tRNA processing</keyword>
<sequence>MLELYTPRALTRSLYYFHHHHQGPKLPPFLDVEKFINSRAFEIGAMERSMKLTRQAAGKRSFQTLPRHLRRRAASHFVRRVPTKLRPKARFEMKNDKPKVLSKFVKRKLSLKEHKNRDRTATLLKRQVEKKWLKTHIWHAKRTKMTDLWGFRLVTSIPLNNQARTPTEKCFRPTYRAAKHGFTLHDLSYYTHLNLIGEECHIKRTLKTLCDPTGVDPCSMRFTPAHRAAEINLYSHQGWPYSLIGPAILLWRPMSDSSRGAPLNPALDDAAAQPGALSHSSASSTRRTVLLQIHPSIKAPAIEAIKLASQDTVLVEELDELGCLELGGPRCLEMMGRVLTGIQEDEKREVETWLDAGFKPNVIPIGMIVGLTVDDPRLKFRDTFVSFAWKYRFPPKKKKIPDALDTLQTKVIQPVIRLAKCERFWDRSERQKKVKFKKSDLDRRRANLNIPGSALDRTEEDGQISMLLVRVGGGWRMILPNNWTKAFFHSFIFCSARLVCLEQRAQIDFEAGWPSFPTDYPTLLPATELADQLGSEEARHWARKPPAKRVNYKLVQSRGGEGGDPFVPDWNVVIGRKGIQRNMRGEVLKEGATDNPAQSGRAQPWLLIGPLVGVIIEKVQKLADSVRGNASLEVVCGLGFQLVDRMIKKLKSDLEWTQSEDSLKMRPSGNDGRAGVIKPLARLYWNRNKDVCSVSENPPDNRKGNDATEFIGLITTGSFRLSNGSSIGFGAVSLKKLISMIICQRYVFLFFCPTHYTRIILPPVTPENLMVFPLTLSSRPKQKTKKSHFDSILCNYLGGRMPMTRRLIKPQMTSKQV</sequence>
<comment type="caution">
    <text evidence="8">The sequence shown here is derived from an EMBL/GenBank/DDBJ whole genome shotgun (WGS) entry which is preliminary data.</text>
</comment>
<feature type="domain" description="POPLD" evidence="6">
    <location>
        <begin position="474"/>
        <end position="570"/>
    </location>
</feature>
<dbReference type="VEuPathDB" id="FungiDB:VP01_53g1"/>
<keyword evidence="3" id="KW-0539">Nucleus</keyword>
<dbReference type="GO" id="GO:0005655">
    <property type="term" value="C:nucleolar ribonuclease P complex"/>
    <property type="evidence" value="ECO:0007669"/>
    <property type="project" value="InterPro"/>
</dbReference>
<evidence type="ECO:0000256" key="3">
    <source>
        <dbReference type="ARBA" id="ARBA00023242"/>
    </source>
</evidence>
<protein>
    <submittedName>
        <fullName evidence="8">Uncharacterized protein</fullName>
    </submittedName>
</protein>
<dbReference type="InterPro" id="IPR012590">
    <property type="entry name" value="POPLD_dom"/>
</dbReference>
<dbReference type="OrthoDB" id="442863at2759"/>
<evidence type="ECO:0000259" key="6">
    <source>
        <dbReference type="Pfam" id="PF08170"/>
    </source>
</evidence>
<dbReference type="AlphaFoldDB" id="A0A0L6UJW0"/>
<dbReference type="GO" id="GO:0001682">
    <property type="term" value="P:tRNA 5'-leader removal"/>
    <property type="evidence" value="ECO:0007669"/>
    <property type="project" value="InterPro"/>
</dbReference>
<dbReference type="PANTHER" id="PTHR22731">
    <property type="entry name" value="RIBONUCLEASES P/MRP PROTEIN SUBUNIT POP1"/>
    <property type="match status" value="1"/>
</dbReference>
<evidence type="ECO:0000256" key="4">
    <source>
        <dbReference type="SAM" id="MobiDB-lite"/>
    </source>
</evidence>
<dbReference type="Pfam" id="PF08170">
    <property type="entry name" value="POPLD"/>
    <property type="match status" value="1"/>
</dbReference>
<gene>
    <name evidence="8" type="ORF">VP01_53g1</name>
</gene>
<dbReference type="Pfam" id="PF22770">
    <property type="entry name" value="POP1_C"/>
    <property type="match status" value="1"/>
</dbReference>
<dbReference type="EMBL" id="LAVV01010609">
    <property type="protein sequence ID" value="KNZ48803.1"/>
    <property type="molecule type" value="Genomic_DNA"/>
</dbReference>
<proteinExistence type="predicted"/>
<feature type="region of interest" description="Disordered" evidence="4">
    <location>
        <begin position="262"/>
        <end position="281"/>
    </location>
</feature>
<feature type="compositionally biased region" description="Low complexity" evidence="4">
    <location>
        <begin position="262"/>
        <end position="272"/>
    </location>
</feature>
<evidence type="ECO:0000313" key="9">
    <source>
        <dbReference type="Proteomes" id="UP000037035"/>
    </source>
</evidence>
<dbReference type="PANTHER" id="PTHR22731:SF3">
    <property type="entry name" value="RIBONUCLEASES P_MRP PROTEIN SUBUNIT POP1"/>
    <property type="match status" value="1"/>
</dbReference>
<dbReference type="InterPro" id="IPR039182">
    <property type="entry name" value="Pop1"/>
</dbReference>
<dbReference type="Proteomes" id="UP000037035">
    <property type="component" value="Unassembled WGS sequence"/>
</dbReference>
<evidence type="ECO:0000259" key="7">
    <source>
        <dbReference type="Pfam" id="PF22770"/>
    </source>
</evidence>
<name>A0A0L6UJW0_9BASI</name>
<feature type="domain" description="Pop1 N-terminal" evidence="5">
    <location>
        <begin position="35"/>
        <end position="117"/>
    </location>
</feature>
<evidence type="ECO:0000313" key="8">
    <source>
        <dbReference type="EMBL" id="KNZ48803.1"/>
    </source>
</evidence>
<dbReference type="STRING" id="27349.A0A0L6UJW0"/>